<gene>
    <name evidence="8" type="ORF">ECRASSUSDP1_LOCUS6552</name>
</gene>
<comment type="similarity">
    <text evidence="1">Belongs to the aldo/keto reductase family.</text>
</comment>
<dbReference type="PIRSF" id="PIRSF000097">
    <property type="entry name" value="AKR"/>
    <property type="match status" value="1"/>
</dbReference>
<evidence type="ECO:0000259" key="7">
    <source>
        <dbReference type="Pfam" id="PF00248"/>
    </source>
</evidence>
<keyword evidence="2" id="KW-0521">NADP</keyword>
<keyword evidence="9" id="KW-1185">Reference proteome</keyword>
<protein>
    <recommendedName>
        <fullName evidence="7">NADP-dependent oxidoreductase domain-containing protein</fullName>
    </recommendedName>
</protein>
<name>A0AAD1UA49_EUPCR</name>
<dbReference type="EMBL" id="CAMPGE010006359">
    <property type="protein sequence ID" value="CAI2365202.1"/>
    <property type="molecule type" value="Genomic_DNA"/>
</dbReference>
<reference evidence="8" key="1">
    <citation type="submission" date="2023-07" db="EMBL/GenBank/DDBJ databases">
        <authorList>
            <consortium name="AG Swart"/>
            <person name="Singh M."/>
            <person name="Singh A."/>
            <person name="Seah K."/>
            <person name="Emmerich C."/>
        </authorList>
    </citation>
    <scope>NUCLEOTIDE SEQUENCE</scope>
    <source>
        <strain evidence="8">DP1</strain>
    </source>
</reference>
<evidence type="ECO:0000313" key="8">
    <source>
        <dbReference type="EMBL" id="CAI2365202.1"/>
    </source>
</evidence>
<dbReference type="GO" id="GO:0016616">
    <property type="term" value="F:oxidoreductase activity, acting on the CH-OH group of donors, NAD or NADP as acceptor"/>
    <property type="evidence" value="ECO:0007669"/>
    <property type="project" value="UniProtKB-ARBA"/>
</dbReference>
<evidence type="ECO:0000256" key="1">
    <source>
        <dbReference type="ARBA" id="ARBA00007905"/>
    </source>
</evidence>
<accession>A0AAD1UA49</accession>
<evidence type="ECO:0000256" key="2">
    <source>
        <dbReference type="ARBA" id="ARBA00022857"/>
    </source>
</evidence>
<dbReference type="InterPro" id="IPR020471">
    <property type="entry name" value="AKR"/>
</dbReference>
<dbReference type="CDD" id="cd19071">
    <property type="entry name" value="AKR_AKR1-5-like"/>
    <property type="match status" value="1"/>
</dbReference>
<dbReference type="InterPro" id="IPR036812">
    <property type="entry name" value="NAD(P)_OxRdtase_dom_sf"/>
</dbReference>
<dbReference type="Gene3D" id="3.20.20.100">
    <property type="entry name" value="NADP-dependent oxidoreductase domain"/>
    <property type="match status" value="1"/>
</dbReference>
<proteinExistence type="inferred from homology"/>
<dbReference type="PRINTS" id="PR00069">
    <property type="entry name" value="ALDKETRDTASE"/>
</dbReference>
<feature type="site" description="Lowers pKa of active site Tyr" evidence="6">
    <location>
        <position position="80"/>
    </location>
</feature>
<dbReference type="Proteomes" id="UP001295684">
    <property type="component" value="Unassembled WGS sequence"/>
</dbReference>
<evidence type="ECO:0000256" key="6">
    <source>
        <dbReference type="PIRSR" id="PIRSR000097-3"/>
    </source>
</evidence>
<feature type="active site" description="Proton donor" evidence="4">
    <location>
        <position position="51"/>
    </location>
</feature>
<dbReference type="Pfam" id="PF00248">
    <property type="entry name" value="Aldo_ket_red"/>
    <property type="match status" value="1"/>
</dbReference>
<evidence type="ECO:0000313" key="9">
    <source>
        <dbReference type="Proteomes" id="UP001295684"/>
    </source>
</evidence>
<feature type="binding site" evidence="5">
    <location>
        <position position="160"/>
    </location>
    <ligand>
        <name>substrate</name>
    </ligand>
</feature>
<dbReference type="PANTHER" id="PTHR43827">
    <property type="entry name" value="2,5-DIKETO-D-GLUCONIC ACID REDUCTASE"/>
    <property type="match status" value="1"/>
</dbReference>
<sequence>MDSSVDPNCMLNNGLLMPKVGLAISQNQSDDLIYTVVVDYGYRHLYTVSFYKNEEVVGEAIQKVLTETDIRQEDLFVVTKVWQNQKEDIRGAFDKSLKKLKLDYDDLTKFPSEETLKSKLTEFKLSRFQFKIPFYFSTHQPAFVKVEEGGKIVPGKIANHVAWAELEKLVNEGLIKSIGVPNFNVQSLLDMLAYCETKPVCNQIELHPYLVQDELVKFMKDNEIIRVVYYPLVGGGDLKRNSPKDILKLELFQEHAEKYDRTAGQIILNWGLHRGHCIIPKIFNKERLIENKKSQEFITGGEDYQKISDLDCGRRCFPGINFEFLCYTPVFA</sequence>
<keyword evidence="3" id="KW-0560">Oxidoreductase</keyword>
<dbReference type="PANTHER" id="PTHR43827:SF3">
    <property type="entry name" value="NADP-DEPENDENT OXIDOREDUCTASE DOMAIN-CONTAINING PROTEIN"/>
    <property type="match status" value="1"/>
</dbReference>
<dbReference type="SUPFAM" id="SSF51430">
    <property type="entry name" value="NAD(P)-linked oxidoreductase"/>
    <property type="match status" value="1"/>
</dbReference>
<evidence type="ECO:0000256" key="5">
    <source>
        <dbReference type="PIRSR" id="PIRSR000097-2"/>
    </source>
</evidence>
<evidence type="ECO:0000256" key="3">
    <source>
        <dbReference type="ARBA" id="ARBA00023002"/>
    </source>
</evidence>
<dbReference type="AlphaFoldDB" id="A0AAD1UA49"/>
<comment type="caution">
    <text evidence="8">The sequence shown here is derived from an EMBL/GenBank/DDBJ whole genome shotgun (WGS) entry which is preliminary data.</text>
</comment>
<dbReference type="InterPro" id="IPR023210">
    <property type="entry name" value="NADP_OxRdtase_dom"/>
</dbReference>
<organism evidence="8 9">
    <name type="scientific">Euplotes crassus</name>
    <dbReference type="NCBI Taxonomy" id="5936"/>
    <lineage>
        <taxon>Eukaryota</taxon>
        <taxon>Sar</taxon>
        <taxon>Alveolata</taxon>
        <taxon>Ciliophora</taxon>
        <taxon>Intramacronucleata</taxon>
        <taxon>Spirotrichea</taxon>
        <taxon>Hypotrichia</taxon>
        <taxon>Euplotida</taxon>
        <taxon>Euplotidae</taxon>
        <taxon>Moneuplotes</taxon>
    </lineage>
</organism>
<feature type="domain" description="NADP-dependent oxidoreductase" evidence="7">
    <location>
        <begin position="24"/>
        <end position="308"/>
    </location>
</feature>
<evidence type="ECO:0000256" key="4">
    <source>
        <dbReference type="PIRSR" id="PIRSR000097-1"/>
    </source>
</evidence>